<name>A0AAN6SN60_9PEZI</name>
<dbReference type="PANTHER" id="PTHR47966">
    <property type="entry name" value="BETA-SITE APP-CLEAVING ENZYME, ISOFORM A-RELATED"/>
    <property type="match status" value="1"/>
</dbReference>
<feature type="domain" description="Peptidase A1" evidence="4">
    <location>
        <begin position="81"/>
        <end position="442"/>
    </location>
</feature>
<dbReference type="EMBL" id="MU854509">
    <property type="protein sequence ID" value="KAK4033809.1"/>
    <property type="molecule type" value="Genomic_DNA"/>
</dbReference>
<protein>
    <recommendedName>
        <fullName evidence="4">Peptidase A1 domain-containing protein</fullName>
    </recommendedName>
</protein>
<dbReference type="InterPro" id="IPR001461">
    <property type="entry name" value="Aspartic_peptidase_A1"/>
</dbReference>
<dbReference type="CDD" id="cd05471">
    <property type="entry name" value="pepsin_like"/>
    <property type="match status" value="1"/>
</dbReference>
<dbReference type="GO" id="GO:0006508">
    <property type="term" value="P:proteolysis"/>
    <property type="evidence" value="ECO:0007669"/>
    <property type="project" value="InterPro"/>
</dbReference>
<dbReference type="GO" id="GO:0004190">
    <property type="term" value="F:aspartic-type endopeptidase activity"/>
    <property type="evidence" value="ECO:0007669"/>
    <property type="project" value="InterPro"/>
</dbReference>
<dbReference type="InterPro" id="IPR021109">
    <property type="entry name" value="Peptidase_aspartic_dom_sf"/>
</dbReference>
<evidence type="ECO:0000313" key="5">
    <source>
        <dbReference type="EMBL" id="KAK4033809.1"/>
    </source>
</evidence>
<feature type="active site" evidence="2">
    <location>
        <position position="333"/>
    </location>
</feature>
<comment type="caution">
    <text evidence="5">The sequence shown here is derived from an EMBL/GenBank/DDBJ whole genome shotgun (WGS) entry which is preliminary data.</text>
</comment>
<evidence type="ECO:0000313" key="6">
    <source>
        <dbReference type="Proteomes" id="UP001303115"/>
    </source>
</evidence>
<gene>
    <name evidence="5" type="ORF">C8A01DRAFT_49687</name>
</gene>
<evidence type="ECO:0000256" key="2">
    <source>
        <dbReference type="PIRSR" id="PIRSR601461-1"/>
    </source>
</evidence>
<evidence type="ECO:0000256" key="1">
    <source>
        <dbReference type="ARBA" id="ARBA00007447"/>
    </source>
</evidence>
<dbReference type="GO" id="GO:0000324">
    <property type="term" value="C:fungal-type vacuole"/>
    <property type="evidence" value="ECO:0007669"/>
    <property type="project" value="TreeGrafter"/>
</dbReference>
<reference evidence="6" key="1">
    <citation type="journal article" date="2023" name="Mol. Phylogenet. Evol.">
        <title>Genome-scale phylogeny and comparative genomics of the fungal order Sordariales.</title>
        <authorList>
            <person name="Hensen N."/>
            <person name="Bonometti L."/>
            <person name="Westerberg I."/>
            <person name="Brannstrom I.O."/>
            <person name="Guillou S."/>
            <person name="Cros-Aarteil S."/>
            <person name="Calhoun S."/>
            <person name="Haridas S."/>
            <person name="Kuo A."/>
            <person name="Mondo S."/>
            <person name="Pangilinan J."/>
            <person name="Riley R."/>
            <person name="LaButti K."/>
            <person name="Andreopoulos B."/>
            <person name="Lipzen A."/>
            <person name="Chen C."/>
            <person name="Yan M."/>
            <person name="Daum C."/>
            <person name="Ng V."/>
            <person name="Clum A."/>
            <person name="Steindorff A."/>
            <person name="Ohm R.A."/>
            <person name="Martin F."/>
            <person name="Silar P."/>
            <person name="Natvig D.O."/>
            <person name="Lalanne C."/>
            <person name="Gautier V."/>
            <person name="Ament-Velasquez S.L."/>
            <person name="Kruys A."/>
            <person name="Hutchinson M.I."/>
            <person name="Powell A.J."/>
            <person name="Barry K."/>
            <person name="Miller A.N."/>
            <person name="Grigoriev I.V."/>
            <person name="Debuchy R."/>
            <person name="Gladieux P."/>
            <person name="Hiltunen Thoren M."/>
            <person name="Johannesson H."/>
        </authorList>
    </citation>
    <scope>NUCLEOTIDE SEQUENCE [LARGE SCALE GENOMIC DNA]</scope>
    <source>
        <strain evidence="6">CBS 284.82</strain>
    </source>
</reference>
<sequence length="447" mass="48479">MKSALLATVSWLVSSTAAGPFGDTISRDVPLSPRRAGFRDAVSTHAIPMRKHTLTPSTSHPALHRRANVPARLRNIYDVYYSIDLQVGNQMIPVSVDTGSSDTWMVQEPYECVSFWFDPGGVANCGLGTGFIGNLSGGTIPDLPPFVRSYVDGTFVQGFYGREDVTIGGITAHNQRLALVNYTYWHGDGQTSGLLGLAYPYLTSLDGPDQNQPPYDPVFTTMWKSGVIEPVFSIALSRNEDQGNGTSGVPGSGKQQESYLALGGLPPVDIDQATWARTPIHGMRAVPQWGFDTDERGMYIVKPGAFVLERGGNGTDAGMELVRNTTQIPVLIDVGATLSYLPKGLVNELYAAFDPPAKYMSTGGLFYALCNATVPNFGVQIGESTFYMAHEDLLRQTARDPTGEWCRIGVTDTDSPPHVLGVSFLTNVVSVFDVGQGEMRFAARKRY</sequence>
<accession>A0AAN6SN60</accession>
<dbReference type="Gene3D" id="2.40.70.10">
    <property type="entry name" value="Acid Proteases"/>
    <property type="match status" value="2"/>
</dbReference>
<organism evidence="5 6">
    <name type="scientific">Parachaetomium inaequale</name>
    <dbReference type="NCBI Taxonomy" id="2588326"/>
    <lineage>
        <taxon>Eukaryota</taxon>
        <taxon>Fungi</taxon>
        <taxon>Dikarya</taxon>
        <taxon>Ascomycota</taxon>
        <taxon>Pezizomycotina</taxon>
        <taxon>Sordariomycetes</taxon>
        <taxon>Sordariomycetidae</taxon>
        <taxon>Sordariales</taxon>
        <taxon>Chaetomiaceae</taxon>
        <taxon>Parachaetomium</taxon>
    </lineage>
</organism>
<evidence type="ECO:0000256" key="3">
    <source>
        <dbReference type="SAM" id="SignalP"/>
    </source>
</evidence>
<dbReference type="Pfam" id="PF00026">
    <property type="entry name" value="Asp"/>
    <property type="match status" value="2"/>
</dbReference>
<keyword evidence="6" id="KW-1185">Reference proteome</keyword>
<evidence type="ECO:0000259" key="4">
    <source>
        <dbReference type="PROSITE" id="PS51767"/>
    </source>
</evidence>
<feature type="signal peptide" evidence="3">
    <location>
        <begin position="1"/>
        <end position="18"/>
    </location>
</feature>
<dbReference type="AlphaFoldDB" id="A0AAN6SN60"/>
<dbReference type="PRINTS" id="PR00792">
    <property type="entry name" value="PEPSIN"/>
</dbReference>
<proteinExistence type="inferred from homology"/>
<dbReference type="InterPro" id="IPR034164">
    <property type="entry name" value="Pepsin-like_dom"/>
</dbReference>
<feature type="chain" id="PRO_5042818996" description="Peptidase A1 domain-containing protein" evidence="3">
    <location>
        <begin position="19"/>
        <end position="447"/>
    </location>
</feature>
<dbReference type="InterPro" id="IPR033121">
    <property type="entry name" value="PEPTIDASE_A1"/>
</dbReference>
<dbReference type="PROSITE" id="PS51767">
    <property type="entry name" value="PEPTIDASE_A1"/>
    <property type="match status" value="1"/>
</dbReference>
<comment type="similarity">
    <text evidence="1">Belongs to the peptidase A1 family.</text>
</comment>
<keyword evidence="3" id="KW-0732">Signal</keyword>
<dbReference type="SUPFAM" id="SSF50630">
    <property type="entry name" value="Acid proteases"/>
    <property type="match status" value="1"/>
</dbReference>
<feature type="active site" evidence="2">
    <location>
        <position position="97"/>
    </location>
</feature>
<dbReference type="Proteomes" id="UP001303115">
    <property type="component" value="Unassembled WGS sequence"/>
</dbReference>
<dbReference type="PANTHER" id="PTHR47966:SF47">
    <property type="entry name" value="ENDOPEPTIDASE, PUTATIVE (AFU_ORTHOLOGUE AFUA_3G01220)-RELATED"/>
    <property type="match status" value="1"/>
</dbReference>